<feature type="binding site" evidence="9">
    <location>
        <begin position="436"/>
        <end position="440"/>
    </location>
    <ligand>
        <name>AMP</name>
        <dbReference type="ChEBI" id="CHEBI:456215"/>
    </ligand>
</feature>
<dbReference type="CDD" id="cd00130">
    <property type="entry name" value="PAS"/>
    <property type="match status" value="1"/>
</dbReference>
<dbReference type="InterPro" id="IPR003607">
    <property type="entry name" value="HD/PDEase_dom"/>
</dbReference>
<dbReference type="InterPro" id="IPR002073">
    <property type="entry name" value="PDEase_catalytic_dom"/>
</dbReference>
<dbReference type="UniPathway" id="UPA00762">
    <property type="reaction ID" value="UER00747"/>
</dbReference>
<dbReference type="CDD" id="cd00077">
    <property type="entry name" value="HDc"/>
    <property type="match status" value="1"/>
</dbReference>
<comment type="pathway">
    <text evidence="2">Purine metabolism; 3',5'-cyclic AMP degradation; AMP from 3',5'-cyclic AMP: step 1/1.</text>
</comment>
<evidence type="ECO:0000256" key="2">
    <source>
        <dbReference type="ARBA" id="ARBA00004703"/>
    </source>
</evidence>
<dbReference type="GO" id="GO:0004115">
    <property type="term" value="F:3',5'-cyclic-AMP phosphodiesterase activity"/>
    <property type="evidence" value="ECO:0007669"/>
    <property type="project" value="UniProtKB-EC"/>
</dbReference>
<evidence type="ECO:0000313" key="15">
    <source>
        <dbReference type="WBParaSite" id="SBAD_0000094601-mRNA-1"/>
    </source>
</evidence>
<dbReference type="Pfam" id="PF00233">
    <property type="entry name" value="PDEase_I"/>
    <property type="match status" value="1"/>
</dbReference>
<dbReference type="EMBL" id="UZAM01006658">
    <property type="protein sequence ID" value="VDO92620.1"/>
    <property type="molecule type" value="Genomic_DNA"/>
</dbReference>
<proteinExistence type="inferred from homology"/>
<comment type="similarity">
    <text evidence="3">Belongs to the cyclic nucleotide phosphodiesterase family. PDE8 subfamily.</text>
</comment>
<evidence type="ECO:0000313" key="13">
    <source>
        <dbReference type="EMBL" id="VDO92620.1"/>
    </source>
</evidence>
<dbReference type="SUPFAM" id="SSF55785">
    <property type="entry name" value="PYP-like sensor domain (PAS domain)"/>
    <property type="match status" value="1"/>
</dbReference>
<dbReference type="GO" id="GO:0046872">
    <property type="term" value="F:metal ion binding"/>
    <property type="evidence" value="ECO:0007669"/>
    <property type="project" value="UniProtKB-KW"/>
</dbReference>
<dbReference type="WBParaSite" id="SBAD_0000094601-mRNA-1">
    <property type="protein sequence ID" value="SBAD_0000094601-mRNA-1"/>
    <property type="gene ID" value="SBAD_0000094601"/>
</dbReference>
<comment type="cofactor">
    <cofactor evidence="1">
        <name>a divalent metal cation</name>
        <dbReference type="ChEBI" id="CHEBI:60240"/>
    </cofactor>
</comment>
<dbReference type="PANTHER" id="PTHR11347">
    <property type="entry name" value="CYCLIC NUCLEOTIDE PHOSPHODIESTERASE"/>
    <property type="match status" value="1"/>
</dbReference>
<dbReference type="SUPFAM" id="SSF109604">
    <property type="entry name" value="HD-domain/PDEase-like"/>
    <property type="match status" value="1"/>
</dbReference>
<dbReference type="InterPro" id="IPR000014">
    <property type="entry name" value="PAS"/>
</dbReference>
<evidence type="ECO:0000256" key="6">
    <source>
        <dbReference type="ARBA" id="ARBA00022801"/>
    </source>
</evidence>
<evidence type="ECO:0000256" key="4">
    <source>
        <dbReference type="ARBA" id="ARBA00012276"/>
    </source>
</evidence>
<evidence type="ECO:0000313" key="14">
    <source>
        <dbReference type="Proteomes" id="UP000270296"/>
    </source>
</evidence>
<keyword evidence="5 10" id="KW-0479">Metal-binding</keyword>
<evidence type="ECO:0000256" key="8">
    <source>
        <dbReference type="PIRSR" id="PIRSR623088-1"/>
    </source>
</evidence>
<dbReference type="EC" id="3.1.4.53" evidence="4"/>
<evidence type="ECO:0000259" key="12">
    <source>
        <dbReference type="PROSITE" id="PS51845"/>
    </source>
</evidence>
<dbReference type="InterPro" id="IPR036971">
    <property type="entry name" value="PDEase_catalytic_dom_sf"/>
</dbReference>
<organism evidence="15">
    <name type="scientific">Soboliphyme baturini</name>
    <dbReference type="NCBI Taxonomy" id="241478"/>
    <lineage>
        <taxon>Eukaryota</taxon>
        <taxon>Metazoa</taxon>
        <taxon>Ecdysozoa</taxon>
        <taxon>Nematoda</taxon>
        <taxon>Enoplea</taxon>
        <taxon>Dorylaimia</taxon>
        <taxon>Dioctophymatida</taxon>
        <taxon>Dioctophymatoidea</taxon>
        <taxon>Soboliphymatidae</taxon>
        <taxon>Soboliphyme</taxon>
    </lineage>
</organism>
<feature type="domain" description="PDEase" evidence="12">
    <location>
        <begin position="326"/>
        <end position="696"/>
    </location>
</feature>
<feature type="binding site" evidence="9">
    <location>
        <position position="611"/>
    </location>
    <ligand>
        <name>AMP</name>
        <dbReference type="ChEBI" id="CHEBI:456215"/>
    </ligand>
</feature>
<reference evidence="13 14" key="2">
    <citation type="submission" date="2018-11" db="EMBL/GenBank/DDBJ databases">
        <authorList>
            <consortium name="Pathogen Informatics"/>
        </authorList>
    </citation>
    <scope>NUCLEOTIDE SEQUENCE [LARGE SCALE GENOMIC DNA]</scope>
</reference>
<keyword evidence="7" id="KW-0114">cAMP</keyword>
<dbReference type="GO" id="GO:0007165">
    <property type="term" value="P:signal transduction"/>
    <property type="evidence" value="ECO:0007669"/>
    <property type="project" value="InterPro"/>
</dbReference>
<evidence type="ECO:0000256" key="3">
    <source>
        <dbReference type="ARBA" id="ARBA00006437"/>
    </source>
</evidence>
<feature type="binding site" evidence="9">
    <location>
        <position position="477"/>
    </location>
    <ligand>
        <name>AMP</name>
        <dbReference type="ChEBI" id="CHEBI:456215"/>
    </ligand>
</feature>
<evidence type="ECO:0000256" key="7">
    <source>
        <dbReference type="ARBA" id="ARBA00023149"/>
    </source>
</evidence>
<protein>
    <recommendedName>
        <fullName evidence="4">3',5'-cyclic-AMP phosphodiesterase</fullName>
        <ecNumber evidence="4">3.1.4.53</ecNumber>
    </recommendedName>
</protein>
<dbReference type="PROSITE" id="PS51845">
    <property type="entry name" value="PDEASE_I_2"/>
    <property type="match status" value="1"/>
</dbReference>
<dbReference type="InterPro" id="IPR035965">
    <property type="entry name" value="PAS-like_dom_sf"/>
</dbReference>
<feature type="binding site" evidence="10">
    <location>
        <position position="477"/>
    </location>
    <ligand>
        <name>Zn(2+)</name>
        <dbReference type="ChEBI" id="CHEBI:29105"/>
        <label>2</label>
    </ligand>
</feature>
<dbReference type="Gene3D" id="1.10.1300.10">
    <property type="entry name" value="3'5'-cyclic nucleotide phosphodiesterase, catalytic domain"/>
    <property type="match status" value="1"/>
</dbReference>
<evidence type="ECO:0000256" key="1">
    <source>
        <dbReference type="ARBA" id="ARBA00001968"/>
    </source>
</evidence>
<evidence type="ECO:0000256" key="5">
    <source>
        <dbReference type="ARBA" id="ARBA00022723"/>
    </source>
</evidence>
<dbReference type="GO" id="GO:0006198">
    <property type="term" value="P:cAMP catabolic process"/>
    <property type="evidence" value="ECO:0007669"/>
    <property type="project" value="UniProtKB-UniPathway"/>
</dbReference>
<dbReference type="Gene3D" id="3.30.450.20">
    <property type="entry name" value="PAS domain"/>
    <property type="match status" value="1"/>
</dbReference>
<feature type="binding site" evidence="9">
    <location>
        <position position="663"/>
    </location>
    <ligand>
        <name>AMP</name>
        <dbReference type="ChEBI" id="CHEBI:456215"/>
    </ligand>
</feature>
<sequence>MENFDFVTVNVFSDIDSMVKMFTVPSPKLSTKDDPSLWLALLVTHTRDPFIGKVEQSLQASNWQCWTCKPDEEQFMESLLTLMPSVLLVDLRGRKTKEQWNKLKLSLLERRGLRYQQYHRLCNALSIALDHCESAIEICDHENHVLFVNNAYEQLTGCSRKEVLGTESSDLRRKSLPKNKLKLTNQDSKSSASEWKFVPADQHLENYLLGLFSHKIFLKRVEMDMKSMKVQSDFRLPPITILKKLVEAPLSQSNILKVVDLLQNVQKTSTLDEEVQNTIQKIVKILKSTELYSPLIPRFSYEDKIASDLFSGLVMNGPQKISANQRRTSLYEVMQNEKKKSSESHVLDADVRTDLKSLEWNFDVFTLEKLTMKRYGTNFKYNKYKCLNVRRRPLATLVMEIFQQWNVHEFLDCSLSCLDRWIQAIEANYHAENPYHNSTHAADVLQATAYFLSTPFLSNIIEHSDAVASLLAAAIHDVDHPGKTSTFLINTNHPLALMYNDLSVLENHHVAFAFNLTLTNTDLNIFSQLSRDAYISLRKRIVDMVLATDMMKHFEYLSKFKQTVLESGVFYNYNISSFFQEMSSRAEASSKLLNSVDPRRTVCQMLIKVADVSNPIRPWKFCKKWAYRIVEEYCNQTDEERAKSLPLTMEVFDRNTCNIPLTQCRFTDMFIREMMELWCRKNRFLSSQTMEIVRAF</sequence>
<name>A0A183IBC2_9BILA</name>
<evidence type="ECO:0000259" key="11">
    <source>
        <dbReference type="PROSITE" id="PS50112"/>
    </source>
</evidence>
<evidence type="ECO:0000256" key="9">
    <source>
        <dbReference type="PIRSR" id="PIRSR623088-2"/>
    </source>
</evidence>
<evidence type="ECO:0000256" key="10">
    <source>
        <dbReference type="PIRSR" id="PIRSR623088-3"/>
    </source>
</evidence>
<feature type="binding site" evidence="10">
    <location>
        <position position="476"/>
    </location>
    <ligand>
        <name>Zn(2+)</name>
        <dbReference type="ChEBI" id="CHEBI:29105"/>
        <label>1</label>
    </ligand>
</feature>
<feature type="binding site" evidence="10">
    <location>
        <position position="611"/>
    </location>
    <ligand>
        <name>Zn(2+)</name>
        <dbReference type="ChEBI" id="CHEBI:29105"/>
        <label>1</label>
    </ligand>
</feature>
<dbReference type="InterPro" id="IPR023088">
    <property type="entry name" value="PDEase"/>
</dbReference>
<gene>
    <name evidence="13" type="ORF">SBAD_LOCUS916</name>
</gene>
<reference evidence="15" key="1">
    <citation type="submission" date="2016-06" db="UniProtKB">
        <authorList>
            <consortium name="WormBaseParasite"/>
        </authorList>
    </citation>
    <scope>IDENTIFICATION</scope>
</reference>
<feature type="binding site" evidence="10">
    <location>
        <position position="477"/>
    </location>
    <ligand>
        <name>Zn(2+)</name>
        <dbReference type="ChEBI" id="CHEBI:29105"/>
        <label>1</label>
    </ligand>
</feature>
<dbReference type="AlphaFoldDB" id="A0A183IBC2"/>
<feature type="active site" description="Proton donor" evidence="8">
    <location>
        <position position="436"/>
    </location>
</feature>
<feature type="binding site" evidence="10">
    <location>
        <position position="440"/>
    </location>
    <ligand>
        <name>Zn(2+)</name>
        <dbReference type="ChEBI" id="CHEBI:29105"/>
        <label>1</label>
    </ligand>
</feature>
<dbReference type="Proteomes" id="UP000270296">
    <property type="component" value="Unassembled WGS sequence"/>
</dbReference>
<accession>A0A183IBC2</accession>
<dbReference type="PROSITE" id="PS50112">
    <property type="entry name" value="PAS"/>
    <property type="match status" value="1"/>
</dbReference>
<dbReference type="PRINTS" id="PR00387">
    <property type="entry name" value="PDIESTERASE1"/>
</dbReference>
<dbReference type="OrthoDB" id="189220at2759"/>
<dbReference type="SMART" id="SM00471">
    <property type="entry name" value="HDc"/>
    <property type="match status" value="1"/>
</dbReference>
<feature type="domain" description="PAS" evidence="11">
    <location>
        <begin position="128"/>
        <end position="165"/>
    </location>
</feature>
<keyword evidence="14" id="KW-1185">Reference proteome</keyword>
<keyword evidence="6" id="KW-0378">Hydrolase</keyword>